<dbReference type="PANTHER" id="PTHR12526:SF630">
    <property type="entry name" value="GLYCOSYLTRANSFERASE"/>
    <property type="match status" value="1"/>
</dbReference>
<name>A0A0W1SL40_9EURY</name>
<dbReference type="Pfam" id="PF13439">
    <property type="entry name" value="Glyco_transf_4"/>
    <property type="match status" value="1"/>
</dbReference>
<evidence type="ECO:0000259" key="2">
    <source>
        <dbReference type="Pfam" id="PF13439"/>
    </source>
</evidence>
<dbReference type="Gene3D" id="3.40.50.2000">
    <property type="entry name" value="Glycogen Phosphorylase B"/>
    <property type="match status" value="2"/>
</dbReference>
<dbReference type="EMBL" id="LOPV01000214">
    <property type="protein sequence ID" value="KTG26722.1"/>
    <property type="molecule type" value="Genomic_DNA"/>
</dbReference>
<keyword evidence="3" id="KW-0808">Transferase</keyword>
<comment type="caution">
    <text evidence="3">The sequence shown here is derived from an EMBL/GenBank/DDBJ whole genome shotgun (WGS) entry which is preliminary data.</text>
</comment>
<dbReference type="InterPro" id="IPR001296">
    <property type="entry name" value="Glyco_trans_1"/>
</dbReference>
<proteinExistence type="predicted"/>
<evidence type="ECO:0000313" key="4">
    <source>
        <dbReference type="Proteomes" id="UP000053157"/>
    </source>
</evidence>
<dbReference type="PANTHER" id="PTHR12526">
    <property type="entry name" value="GLYCOSYLTRANSFERASE"/>
    <property type="match status" value="1"/>
</dbReference>
<dbReference type="OrthoDB" id="193395at2157"/>
<dbReference type="InterPro" id="IPR028098">
    <property type="entry name" value="Glyco_trans_4-like_N"/>
</dbReference>
<dbReference type="SUPFAM" id="SSF53756">
    <property type="entry name" value="UDP-Glycosyltransferase/glycogen phosphorylase"/>
    <property type="match status" value="1"/>
</dbReference>
<evidence type="ECO:0000259" key="1">
    <source>
        <dbReference type="Pfam" id="PF00534"/>
    </source>
</evidence>
<keyword evidence="4" id="KW-1185">Reference proteome</keyword>
<feature type="domain" description="Glycosyl transferase family 1" evidence="1">
    <location>
        <begin position="185"/>
        <end position="286"/>
    </location>
</feature>
<feature type="domain" description="Glycosyltransferase subfamily 4-like N-terminal" evidence="2">
    <location>
        <begin position="16"/>
        <end position="137"/>
    </location>
</feature>
<sequence length="313" mass="35093">MIRTLQLVTTRRPFFEQQVAALERHGVDCHVVTVPKPPSGARSLRDYVRFYGRVLRESLDGPYDLVHANYGLTAPAAIAQPTRPIVLSLWGSDVWGKYGYVSDWCSREFDAVIVMSEQMADTLDTQSVVIPHGIDLNLFEPHPQTEARAELGWNDQQYHVLFPYSPSREVKDYPRAVRVVEKAQERLGKPVTLQTVSGEPHERIPVYMSAADAMLLTSHWEGSPNAVKEALACNLPVVSTDVGDVRSYLTERSGSHVGRSDDELVTALCDVLERDGRPNSRETMVEFGLDQMAENIVSVYERVLEPKREVTAS</sequence>
<organism evidence="3 4">
    <name type="scientific">Haloferax profundi</name>
    <dbReference type="NCBI Taxonomy" id="1544718"/>
    <lineage>
        <taxon>Archaea</taxon>
        <taxon>Methanobacteriati</taxon>
        <taxon>Methanobacteriota</taxon>
        <taxon>Stenosarchaea group</taxon>
        <taxon>Halobacteria</taxon>
        <taxon>Halobacteriales</taxon>
        <taxon>Haloferacaceae</taxon>
        <taxon>Haloferax</taxon>
    </lineage>
</organism>
<reference evidence="3 4" key="1">
    <citation type="submission" date="2015-12" db="EMBL/GenBank/DDBJ databases">
        <title>Haloferax profundi sp. nov. isolated from the Discovery deep brine-seawater interface in the Red Sea.</title>
        <authorList>
            <person name="Zhang G."/>
            <person name="Stingl U."/>
            <person name="Rashid M."/>
        </authorList>
    </citation>
    <scope>NUCLEOTIDE SEQUENCE [LARGE SCALE GENOMIC DNA]</scope>
    <source>
        <strain evidence="3 4">SB29</strain>
    </source>
</reference>
<dbReference type="Pfam" id="PF00534">
    <property type="entry name" value="Glycos_transf_1"/>
    <property type="match status" value="1"/>
</dbReference>
<protein>
    <submittedName>
        <fullName evidence="3">Glycosyl transferase</fullName>
    </submittedName>
</protein>
<dbReference type="AlphaFoldDB" id="A0A0W1SL40"/>
<dbReference type="CDD" id="cd03801">
    <property type="entry name" value="GT4_PimA-like"/>
    <property type="match status" value="1"/>
</dbReference>
<evidence type="ECO:0000313" key="3">
    <source>
        <dbReference type="EMBL" id="KTG26722.1"/>
    </source>
</evidence>
<dbReference type="Proteomes" id="UP000053157">
    <property type="component" value="Unassembled WGS sequence"/>
</dbReference>
<gene>
    <name evidence="3" type="ORF">AUR66_15765</name>
</gene>
<dbReference type="GO" id="GO:0016757">
    <property type="term" value="F:glycosyltransferase activity"/>
    <property type="evidence" value="ECO:0007669"/>
    <property type="project" value="InterPro"/>
</dbReference>
<accession>A0A0W1SL40</accession>